<dbReference type="Proteomes" id="UP000291084">
    <property type="component" value="Chromosome 1"/>
</dbReference>
<proteinExistence type="predicted"/>
<dbReference type="EMBL" id="AP015034">
    <property type="protein sequence ID" value="BAT73591.1"/>
    <property type="molecule type" value="Genomic_DNA"/>
</dbReference>
<evidence type="ECO:0000313" key="1">
    <source>
        <dbReference type="EMBL" id="BAT73591.1"/>
    </source>
</evidence>
<evidence type="ECO:0000313" key="2">
    <source>
        <dbReference type="Proteomes" id="UP000291084"/>
    </source>
</evidence>
<organism evidence="1 2">
    <name type="scientific">Vigna angularis var. angularis</name>
    <dbReference type="NCBI Taxonomy" id="157739"/>
    <lineage>
        <taxon>Eukaryota</taxon>
        <taxon>Viridiplantae</taxon>
        <taxon>Streptophyta</taxon>
        <taxon>Embryophyta</taxon>
        <taxon>Tracheophyta</taxon>
        <taxon>Spermatophyta</taxon>
        <taxon>Magnoliopsida</taxon>
        <taxon>eudicotyledons</taxon>
        <taxon>Gunneridae</taxon>
        <taxon>Pentapetalae</taxon>
        <taxon>rosids</taxon>
        <taxon>fabids</taxon>
        <taxon>Fabales</taxon>
        <taxon>Fabaceae</taxon>
        <taxon>Papilionoideae</taxon>
        <taxon>50 kb inversion clade</taxon>
        <taxon>NPAAA clade</taxon>
        <taxon>indigoferoid/millettioid clade</taxon>
        <taxon>Phaseoleae</taxon>
        <taxon>Vigna</taxon>
    </lineage>
</organism>
<feature type="non-terminal residue" evidence="1">
    <location>
        <position position="1"/>
    </location>
</feature>
<sequence>FVYVKYHFLYIYFYARFSFYPYKTMKEILTLKRDCSSCCEQSNPKGHHGCTMNDGSRAVLGCLSLVIIFC</sequence>
<keyword evidence="2" id="KW-1185">Reference proteome</keyword>
<gene>
    <name evidence="1" type="primary">Vigan.01G109300</name>
    <name evidence="1" type="ORF">VIGAN_01109300</name>
</gene>
<accession>A0A0S3QZ48</accession>
<name>A0A0S3QZ48_PHAAN</name>
<protein>
    <submittedName>
        <fullName evidence="1">Uncharacterized protein</fullName>
    </submittedName>
</protein>
<dbReference type="AlphaFoldDB" id="A0A0S3QZ48"/>
<reference evidence="1 2" key="1">
    <citation type="journal article" date="2015" name="Sci. Rep.">
        <title>The power of single molecule real-time sequencing technology in the de novo assembly of a eukaryotic genome.</title>
        <authorList>
            <person name="Sakai H."/>
            <person name="Naito K."/>
            <person name="Ogiso-Tanaka E."/>
            <person name="Takahashi Y."/>
            <person name="Iseki K."/>
            <person name="Muto C."/>
            <person name="Satou K."/>
            <person name="Teruya K."/>
            <person name="Shiroma A."/>
            <person name="Shimoji M."/>
            <person name="Hirano T."/>
            <person name="Itoh T."/>
            <person name="Kaga A."/>
            <person name="Tomooka N."/>
        </authorList>
    </citation>
    <scope>NUCLEOTIDE SEQUENCE [LARGE SCALE GENOMIC DNA]</scope>
    <source>
        <strain evidence="2">cv. Shumari</strain>
    </source>
</reference>